<evidence type="ECO:0000256" key="10">
    <source>
        <dbReference type="ARBA" id="ARBA00023157"/>
    </source>
</evidence>
<dbReference type="GO" id="GO:0097192">
    <property type="term" value="P:extrinsic apoptotic signaling pathway in absence of ligand"/>
    <property type="evidence" value="ECO:0007669"/>
    <property type="project" value="TreeGrafter"/>
</dbReference>
<dbReference type="Pfam" id="PF00531">
    <property type="entry name" value="Death"/>
    <property type="match status" value="1"/>
</dbReference>
<keyword evidence="9" id="KW-0564">Palmitate</keyword>
<proteinExistence type="predicted"/>
<dbReference type="PRINTS" id="PR01680">
    <property type="entry name" value="TNFACTORR6"/>
</dbReference>
<evidence type="ECO:0000256" key="11">
    <source>
        <dbReference type="ARBA" id="ARBA00023180"/>
    </source>
</evidence>
<evidence type="ECO:0000259" key="20">
    <source>
        <dbReference type="PROSITE" id="PS50050"/>
    </source>
</evidence>
<feature type="disulfide bond" evidence="16">
    <location>
        <begin position="82"/>
        <end position="97"/>
    </location>
</feature>
<dbReference type="GO" id="GO:0005031">
    <property type="term" value="F:tumor necrosis factor receptor activity"/>
    <property type="evidence" value="ECO:0007669"/>
    <property type="project" value="TreeGrafter"/>
</dbReference>
<feature type="signal peptide" evidence="18">
    <location>
        <begin position="1"/>
        <end position="27"/>
    </location>
</feature>
<evidence type="ECO:0000256" key="4">
    <source>
        <dbReference type="ARBA" id="ARBA00022475"/>
    </source>
</evidence>
<dbReference type="Gene3D" id="2.10.50.10">
    <property type="entry name" value="Tumor Necrosis Factor Receptor, subunit A, domain 2"/>
    <property type="match status" value="2"/>
</dbReference>
<reference evidence="21" key="3">
    <citation type="submission" date="2025-09" db="UniProtKB">
        <authorList>
            <consortium name="Ensembl"/>
        </authorList>
    </citation>
    <scope>IDENTIFICATION</scope>
</reference>
<dbReference type="GeneID" id="113159872"/>
<evidence type="ECO:0000256" key="12">
    <source>
        <dbReference type="ARBA" id="ARBA00023288"/>
    </source>
</evidence>
<dbReference type="SMART" id="SM00208">
    <property type="entry name" value="TNFR"/>
    <property type="match status" value="3"/>
</dbReference>
<keyword evidence="6 18" id="KW-0732">Signal</keyword>
<accession>A0A3Q1HTG1</accession>
<dbReference type="PANTHER" id="PTHR46874">
    <property type="entry name" value="TUMOR NECROSIS FACTOR RECEPTOR SUPERFAMILY MEMBER 6"/>
    <property type="match status" value="1"/>
</dbReference>
<evidence type="ECO:0000256" key="17">
    <source>
        <dbReference type="SAM" id="Phobius"/>
    </source>
</evidence>
<dbReference type="GO" id="GO:0009897">
    <property type="term" value="C:external side of plasma membrane"/>
    <property type="evidence" value="ECO:0007669"/>
    <property type="project" value="TreeGrafter"/>
</dbReference>
<dbReference type="InParanoid" id="A0A3Q1HTG1"/>
<dbReference type="GO" id="GO:0043066">
    <property type="term" value="P:negative regulation of apoptotic process"/>
    <property type="evidence" value="ECO:0007669"/>
    <property type="project" value="TreeGrafter"/>
</dbReference>
<feature type="repeat" description="TNFR-Cys" evidence="16">
    <location>
        <begin position="125"/>
        <end position="167"/>
    </location>
</feature>
<evidence type="ECO:0000256" key="1">
    <source>
        <dbReference type="ARBA" id="ARBA00004251"/>
    </source>
</evidence>
<dbReference type="GO" id="GO:0045121">
    <property type="term" value="C:membrane raft"/>
    <property type="evidence" value="ECO:0007669"/>
    <property type="project" value="UniProtKB-SubCell"/>
</dbReference>
<evidence type="ECO:0000313" key="22">
    <source>
        <dbReference type="Proteomes" id="UP000265040"/>
    </source>
</evidence>
<dbReference type="CTD" id="355"/>
<evidence type="ECO:0000256" key="9">
    <source>
        <dbReference type="ARBA" id="ARBA00023139"/>
    </source>
</evidence>
<keyword evidence="8" id="KW-0112">Calmodulin-binding</keyword>
<dbReference type="GO" id="GO:0006924">
    <property type="term" value="P:activation-induced cell death of T cells"/>
    <property type="evidence" value="ECO:0007669"/>
    <property type="project" value="TreeGrafter"/>
</dbReference>
<keyword evidence="22" id="KW-1185">Reference proteome</keyword>
<evidence type="ECO:0000256" key="7">
    <source>
        <dbReference type="ARBA" id="ARBA00022737"/>
    </source>
</evidence>
<dbReference type="OrthoDB" id="9949242at2759"/>
<keyword evidence="11" id="KW-0325">Glycoprotein</keyword>
<evidence type="ECO:0000313" key="21">
    <source>
        <dbReference type="Ensembl" id="ENSATEP00000008358.1"/>
    </source>
</evidence>
<dbReference type="GO" id="GO:0032872">
    <property type="term" value="P:regulation of stress-activated MAPK cascade"/>
    <property type="evidence" value="ECO:0007669"/>
    <property type="project" value="TreeGrafter"/>
</dbReference>
<dbReference type="Gene3D" id="1.10.533.10">
    <property type="entry name" value="Death Domain, Fas"/>
    <property type="match status" value="1"/>
</dbReference>
<feature type="disulfide bond" evidence="16">
    <location>
        <begin position="126"/>
        <end position="141"/>
    </location>
</feature>
<dbReference type="GeneTree" id="ENSGT00950000183126"/>
<dbReference type="Pfam" id="PF00020">
    <property type="entry name" value="TNFR_c6"/>
    <property type="match status" value="1"/>
</dbReference>
<evidence type="ECO:0000256" key="8">
    <source>
        <dbReference type="ARBA" id="ARBA00022860"/>
    </source>
</evidence>
<keyword evidence="7" id="KW-0677">Repeat</keyword>
<dbReference type="InterPro" id="IPR008063">
    <property type="entry name" value="Fas_rcpt"/>
</dbReference>
<dbReference type="InterPro" id="IPR000488">
    <property type="entry name" value="Death_dom"/>
</dbReference>
<evidence type="ECO:0000256" key="2">
    <source>
        <dbReference type="ARBA" id="ARBA00004285"/>
    </source>
</evidence>
<dbReference type="AlphaFoldDB" id="A0A3Q1HTG1"/>
<dbReference type="InterPro" id="IPR001368">
    <property type="entry name" value="TNFR/NGFR_Cys_rich_reg"/>
</dbReference>
<evidence type="ECO:0000259" key="19">
    <source>
        <dbReference type="PROSITE" id="PS50017"/>
    </source>
</evidence>
<dbReference type="RefSeq" id="XP_026212620.1">
    <property type="nucleotide sequence ID" value="XM_026356835.1"/>
</dbReference>
<evidence type="ECO:0000256" key="3">
    <source>
        <dbReference type="ARBA" id="ARBA00015761"/>
    </source>
</evidence>
<evidence type="ECO:0000256" key="13">
    <source>
        <dbReference type="ARBA" id="ARBA00030181"/>
    </source>
</evidence>
<evidence type="ECO:0000256" key="18">
    <source>
        <dbReference type="SAM" id="SignalP"/>
    </source>
</evidence>
<keyword evidence="5" id="KW-0053">Apoptosis</keyword>
<sequence length="323" mass="35315">MEGNGNKFPAWVLVFVLFCSFVSQALSSQHGTKVKGLVRNKRQICVDGAYDLNGKNCCRCGVGQKLVKPCDSQPDDRTCAPCERNTYNSEPNFDVSCKPCTSCAHPSANLEVDEPCTPGRNSKCRCKKDHYCTTRSLHENCVSCSPCEVCGPEGTKIACTATNNTVCNEKKTGIQTGTVVAVVVGLLAALAVIGVVIFFMKKRTQQQAPPPVEHNDEGLPLLDLQPHLYDIAEVLGWKDMKKLALRSGITRVGIDSCKLDNPGDSQGQTLQLLEKWVEKEGREASRSLIKQLKAMDKKRKAEELKDNLAEWKIDSAAGSNVPV</sequence>
<organism evidence="21 22">
    <name type="scientific">Anabas testudineus</name>
    <name type="common">Climbing perch</name>
    <name type="synonym">Anthias testudineus</name>
    <dbReference type="NCBI Taxonomy" id="64144"/>
    <lineage>
        <taxon>Eukaryota</taxon>
        <taxon>Metazoa</taxon>
        <taxon>Chordata</taxon>
        <taxon>Craniata</taxon>
        <taxon>Vertebrata</taxon>
        <taxon>Euteleostomi</taxon>
        <taxon>Actinopterygii</taxon>
        <taxon>Neopterygii</taxon>
        <taxon>Teleostei</taxon>
        <taxon>Neoteleostei</taxon>
        <taxon>Acanthomorphata</taxon>
        <taxon>Anabantaria</taxon>
        <taxon>Anabantiformes</taxon>
        <taxon>Anabantoidei</taxon>
        <taxon>Anabantidae</taxon>
        <taxon>Anabas</taxon>
    </lineage>
</organism>
<dbReference type="SUPFAM" id="SSF57586">
    <property type="entry name" value="TNF receptor-like"/>
    <property type="match status" value="1"/>
</dbReference>
<feature type="domain" description="Death" evidence="19">
    <location>
        <begin position="239"/>
        <end position="308"/>
    </location>
</feature>
<dbReference type="SUPFAM" id="SSF47986">
    <property type="entry name" value="DEATH domain"/>
    <property type="match status" value="1"/>
</dbReference>
<comment type="subcellular location">
    <subcellularLocation>
        <location evidence="1">Cell membrane</location>
        <topology evidence="1">Single-pass type I membrane protein</topology>
    </subcellularLocation>
    <subcellularLocation>
        <location evidence="2">Membrane raft</location>
    </subcellularLocation>
</comment>
<dbReference type="OMA" id="RDTKCRC"/>
<evidence type="ECO:0000256" key="16">
    <source>
        <dbReference type="PROSITE-ProRule" id="PRU00206"/>
    </source>
</evidence>
<dbReference type="InterPro" id="IPR011029">
    <property type="entry name" value="DEATH-like_dom_sf"/>
</dbReference>
<feature type="domain" description="TNFR-Cys" evidence="20">
    <location>
        <begin position="81"/>
        <end position="124"/>
    </location>
</feature>
<feature type="transmembrane region" description="Helical" evidence="17">
    <location>
        <begin position="179"/>
        <end position="200"/>
    </location>
</feature>
<dbReference type="GO" id="GO:0097527">
    <property type="term" value="P:necroptotic signaling pathway"/>
    <property type="evidence" value="ECO:0007669"/>
    <property type="project" value="TreeGrafter"/>
</dbReference>
<name>A0A3Q1HTG1_ANATE</name>
<comment type="caution">
    <text evidence="16">Lacks conserved residue(s) required for the propagation of feature annotation.</text>
</comment>
<keyword evidence="10 16" id="KW-1015">Disulfide bond</keyword>
<feature type="repeat" description="TNFR-Cys" evidence="16">
    <location>
        <begin position="81"/>
        <end position="124"/>
    </location>
</feature>
<dbReference type="PANTHER" id="PTHR46874:SF1">
    <property type="entry name" value="TUMOR NECROSIS FACTOR RECEPTOR SUPERFAMILY MEMBER 6"/>
    <property type="match status" value="1"/>
</dbReference>
<evidence type="ECO:0000256" key="14">
    <source>
        <dbReference type="ARBA" id="ARBA00032338"/>
    </source>
</evidence>
<evidence type="ECO:0000256" key="5">
    <source>
        <dbReference type="ARBA" id="ARBA00022703"/>
    </source>
</evidence>
<feature type="chain" id="PRO_5018768572" description="Tumor necrosis factor receptor superfamily member 6" evidence="18">
    <location>
        <begin position="28"/>
        <end position="323"/>
    </location>
</feature>
<dbReference type="Ensembl" id="ENSATET00000008507.3">
    <property type="protein sequence ID" value="ENSATEP00000008358.1"/>
    <property type="gene ID" value="ENSATEG00000005888.3"/>
</dbReference>
<dbReference type="GO" id="GO:0031265">
    <property type="term" value="C:CD95 death-inducing signaling complex"/>
    <property type="evidence" value="ECO:0007669"/>
    <property type="project" value="TreeGrafter"/>
</dbReference>
<dbReference type="GO" id="GO:0097049">
    <property type="term" value="P:motor neuron apoptotic process"/>
    <property type="evidence" value="ECO:0007669"/>
    <property type="project" value="TreeGrafter"/>
</dbReference>
<keyword evidence="17" id="KW-0472">Membrane</keyword>
<protein>
    <recommendedName>
        <fullName evidence="3">Tumor necrosis factor receptor superfamily member 6</fullName>
    </recommendedName>
    <alternativeName>
        <fullName evidence="14">Apo-1 antigen</fullName>
    </alternativeName>
    <alternativeName>
        <fullName evidence="15">Apoptosis-mediating surface antigen FAS</fullName>
    </alternativeName>
    <alternativeName>
        <fullName evidence="13">FASLG receptor</fullName>
    </alternativeName>
</protein>
<dbReference type="GO" id="GO:0006955">
    <property type="term" value="P:immune response"/>
    <property type="evidence" value="ECO:0007669"/>
    <property type="project" value="InterPro"/>
</dbReference>
<keyword evidence="17" id="KW-0812">Transmembrane</keyword>
<keyword evidence="17" id="KW-1133">Transmembrane helix</keyword>
<keyword evidence="12" id="KW-0449">Lipoprotein</keyword>
<dbReference type="STRING" id="64144.ENSATEP00000008358"/>
<dbReference type="PROSITE" id="PS50050">
    <property type="entry name" value="TNFR_NGFR_2"/>
    <property type="match status" value="2"/>
</dbReference>
<feature type="domain" description="TNFR-Cys" evidence="20">
    <location>
        <begin position="125"/>
        <end position="167"/>
    </location>
</feature>
<dbReference type="PROSITE" id="PS50017">
    <property type="entry name" value="DEATH_DOMAIN"/>
    <property type="match status" value="1"/>
</dbReference>
<dbReference type="GO" id="GO:0005516">
    <property type="term" value="F:calmodulin binding"/>
    <property type="evidence" value="ECO:0007669"/>
    <property type="project" value="UniProtKB-KW"/>
</dbReference>
<reference evidence="21" key="2">
    <citation type="submission" date="2025-08" db="UniProtKB">
        <authorList>
            <consortium name="Ensembl"/>
        </authorList>
    </citation>
    <scope>IDENTIFICATION</scope>
</reference>
<dbReference type="Proteomes" id="UP000265040">
    <property type="component" value="Chromosome 15"/>
</dbReference>
<evidence type="ECO:0000256" key="6">
    <source>
        <dbReference type="ARBA" id="ARBA00022729"/>
    </source>
</evidence>
<reference evidence="21" key="1">
    <citation type="submission" date="2021-04" db="EMBL/GenBank/DDBJ databases">
        <authorList>
            <consortium name="Wellcome Sanger Institute Data Sharing"/>
        </authorList>
    </citation>
    <scope>NUCLEOTIDE SEQUENCE [LARGE SCALE GENOMIC DNA]</scope>
</reference>
<evidence type="ECO:0000256" key="15">
    <source>
        <dbReference type="ARBA" id="ARBA00032502"/>
    </source>
</evidence>
<keyword evidence="4" id="KW-1003">Cell membrane</keyword>